<keyword evidence="1" id="KW-0524">Neurogenesis</keyword>
<dbReference type="GO" id="GO:0000981">
    <property type="term" value="F:DNA-binding transcription factor activity, RNA polymerase II-specific"/>
    <property type="evidence" value="ECO:0007669"/>
    <property type="project" value="TreeGrafter"/>
</dbReference>
<dbReference type="InterPro" id="IPR015660">
    <property type="entry name" value="MASH1/Ascl1a-like"/>
</dbReference>
<organism evidence="9">
    <name type="scientific">Hymenolepis diminuta</name>
    <name type="common">Rat tapeworm</name>
    <dbReference type="NCBI Taxonomy" id="6216"/>
    <lineage>
        <taxon>Eukaryota</taxon>
        <taxon>Metazoa</taxon>
        <taxon>Spiralia</taxon>
        <taxon>Lophotrochozoa</taxon>
        <taxon>Platyhelminthes</taxon>
        <taxon>Cestoda</taxon>
        <taxon>Eucestoda</taxon>
        <taxon>Cyclophyllidea</taxon>
        <taxon>Hymenolepididae</taxon>
        <taxon>Hymenolepis</taxon>
    </lineage>
</organism>
<dbReference type="EMBL" id="UYSG01000065">
    <property type="protein sequence ID" value="VDL16317.1"/>
    <property type="molecule type" value="Genomic_DNA"/>
</dbReference>
<dbReference type="WBParaSite" id="HDID_0000048401-mRNA-1">
    <property type="protein sequence ID" value="HDID_0000048401-mRNA-1"/>
    <property type="gene ID" value="HDID_0000048401"/>
</dbReference>
<evidence type="ECO:0000313" key="5">
    <source>
        <dbReference type="EMBL" id="VDL16317.1"/>
    </source>
</evidence>
<dbReference type="Pfam" id="PF00010">
    <property type="entry name" value="HLH"/>
    <property type="match status" value="1"/>
</dbReference>
<dbReference type="PANTHER" id="PTHR13935:SF106">
    <property type="entry name" value="ACHAETE-SCUTE COMPLEX PROTEIN T5-RELATED"/>
    <property type="match status" value="1"/>
</dbReference>
<evidence type="ECO:0000259" key="4">
    <source>
        <dbReference type="PROSITE" id="PS50888"/>
    </source>
</evidence>
<dbReference type="STRING" id="6216.A0A0R3S8K2"/>
<dbReference type="Proteomes" id="UP000321570">
    <property type="component" value="Unassembled WGS sequence"/>
</dbReference>
<dbReference type="GO" id="GO:0046983">
    <property type="term" value="F:protein dimerization activity"/>
    <property type="evidence" value="ECO:0007669"/>
    <property type="project" value="InterPro"/>
</dbReference>
<gene>
    <name evidence="5" type="ORF">HDID_LOCUS485</name>
    <name evidence="6" type="ORF">WMSIL1_LOCUS9263</name>
</gene>
<accession>A0A0R3S8K2</accession>
<sequence>MFYPWVNQSNNQYAGQQQHNPHQIYQDQNNQYSSYFDRSSTDDLTTPIGDQSVKVEYDKVIDSSESLRNKRERLRVKQVNAAFALLREHLPNPDESSHQTSGKRPKSSRRKCRRISKVKTLRSAIQYINDLLKILKDSEQTRSD</sequence>
<dbReference type="EMBL" id="CABIJS010000356">
    <property type="protein sequence ID" value="VUZ50427.1"/>
    <property type="molecule type" value="Genomic_DNA"/>
</dbReference>
<dbReference type="SUPFAM" id="SSF47459">
    <property type="entry name" value="HLH, helix-loop-helix DNA-binding domain"/>
    <property type="match status" value="1"/>
</dbReference>
<dbReference type="GO" id="GO:0090575">
    <property type="term" value="C:RNA polymerase II transcription regulator complex"/>
    <property type="evidence" value="ECO:0007669"/>
    <property type="project" value="TreeGrafter"/>
</dbReference>
<evidence type="ECO:0000313" key="9">
    <source>
        <dbReference type="WBParaSite" id="HDID_0000048401-mRNA-1"/>
    </source>
</evidence>
<reference evidence="5 7" key="2">
    <citation type="submission" date="2018-11" db="EMBL/GenBank/DDBJ databases">
        <authorList>
            <consortium name="Pathogen Informatics"/>
        </authorList>
    </citation>
    <scope>NUCLEOTIDE SEQUENCE [LARGE SCALE GENOMIC DNA]</scope>
</reference>
<dbReference type="InterPro" id="IPR036638">
    <property type="entry name" value="HLH_DNA-bd_sf"/>
</dbReference>
<feature type="compositionally biased region" description="Basic and acidic residues" evidence="3">
    <location>
        <begin position="87"/>
        <end position="97"/>
    </location>
</feature>
<dbReference type="GO" id="GO:0007399">
    <property type="term" value="P:nervous system development"/>
    <property type="evidence" value="ECO:0007669"/>
    <property type="project" value="UniProtKB-KW"/>
</dbReference>
<evidence type="ECO:0000313" key="6">
    <source>
        <dbReference type="EMBL" id="VUZ50427.1"/>
    </source>
</evidence>
<evidence type="ECO:0000256" key="1">
    <source>
        <dbReference type="ARBA" id="ARBA00022902"/>
    </source>
</evidence>
<feature type="domain" description="BHLH" evidence="4">
    <location>
        <begin position="63"/>
        <end position="131"/>
    </location>
</feature>
<dbReference type="AlphaFoldDB" id="A0A0R3S8K2"/>
<keyword evidence="8" id="KW-1185">Reference proteome</keyword>
<dbReference type="InterPro" id="IPR011598">
    <property type="entry name" value="bHLH_dom"/>
</dbReference>
<dbReference type="PROSITE" id="PS50888">
    <property type="entry name" value="BHLH"/>
    <property type="match status" value="1"/>
</dbReference>
<evidence type="ECO:0000313" key="8">
    <source>
        <dbReference type="Proteomes" id="UP000321570"/>
    </source>
</evidence>
<evidence type="ECO:0000256" key="2">
    <source>
        <dbReference type="ARBA" id="ARBA00023125"/>
    </source>
</evidence>
<feature type="compositionally biased region" description="Basic residues" evidence="3">
    <location>
        <begin position="101"/>
        <end position="113"/>
    </location>
</feature>
<evidence type="ECO:0000313" key="7">
    <source>
        <dbReference type="Proteomes" id="UP000274504"/>
    </source>
</evidence>
<protein>
    <submittedName>
        <fullName evidence="9">BHLH domain-containing protein</fullName>
    </submittedName>
</protein>
<evidence type="ECO:0000256" key="3">
    <source>
        <dbReference type="SAM" id="MobiDB-lite"/>
    </source>
</evidence>
<dbReference type="Gene3D" id="4.10.280.10">
    <property type="entry name" value="Helix-loop-helix DNA-binding domain"/>
    <property type="match status" value="1"/>
</dbReference>
<reference evidence="9" key="1">
    <citation type="submission" date="2017-02" db="UniProtKB">
        <authorList>
            <consortium name="WormBaseParasite"/>
        </authorList>
    </citation>
    <scope>IDENTIFICATION</scope>
</reference>
<proteinExistence type="predicted"/>
<dbReference type="OrthoDB" id="9946827at2759"/>
<reference evidence="6 8" key="3">
    <citation type="submission" date="2019-07" db="EMBL/GenBank/DDBJ databases">
        <authorList>
            <person name="Jastrzebski P J."/>
            <person name="Paukszto L."/>
            <person name="Jastrzebski P J."/>
        </authorList>
    </citation>
    <scope>NUCLEOTIDE SEQUENCE [LARGE SCALE GENOMIC DNA]</scope>
    <source>
        <strain evidence="6 8">WMS-il1</strain>
    </source>
</reference>
<feature type="region of interest" description="Disordered" evidence="3">
    <location>
        <begin position="87"/>
        <end position="113"/>
    </location>
</feature>
<dbReference type="CDD" id="cd11418">
    <property type="entry name" value="bHLH_TS_ASCL"/>
    <property type="match status" value="1"/>
</dbReference>
<dbReference type="GO" id="GO:0045944">
    <property type="term" value="P:positive regulation of transcription by RNA polymerase II"/>
    <property type="evidence" value="ECO:0007669"/>
    <property type="project" value="TreeGrafter"/>
</dbReference>
<dbReference type="Proteomes" id="UP000274504">
    <property type="component" value="Unassembled WGS sequence"/>
</dbReference>
<name>A0A0R3S8K2_HYMDI</name>
<keyword evidence="2" id="KW-0238">DNA-binding</keyword>
<dbReference type="GO" id="GO:0000977">
    <property type="term" value="F:RNA polymerase II transcription regulatory region sequence-specific DNA binding"/>
    <property type="evidence" value="ECO:0007669"/>
    <property type="project" value="TreeGrafter"/>
</dbReference>
<dbReference type="SMART" id="SM00353">
    <property type="entry name" value="HLH"/>
    <property type="match status" value="1"/>
</dbReference>
<dbReference type="PANTHER" id="PTHR13935">
    <property type="entry name" value="ACHAETE-SCUTE TRANSCRIPTION FACTOR-RELATED"/>
    <property type="match status" value="1"/>
</dbReference>